<reference evidence="1 2" key="1">
    <citation type="submission" date="2021-07" db="EMBL/GenBank/DDBJ databases">
        <title>Whole Genome Sequence of Nocardia Iowensis.</title>
        <authorList>
            <person name="Lamm A."/>
            <person name="Collins-Fairclough A.M."/>
            <person name="Bunk B."/>
            <person name="Sproer C."/>
        </authorList>
    </citation>
    <scope>NUCLEOTIDE SEQUENCE [LARGE SCALE GENOMIC DNA]</scope>
    <source>
        <strain evidence="1 2">NRRL 5646</strain>
    </source>
</reference>
<protein>
    <recommendedName>
        <fullName evidence="3">DNA-binding protein</fullName>
    </recommendedName>
</protein>
<sequence length="78" mass="8851">MAIRKCEAPGCTHGLINRTEIAERLRVTEQLVLQWRSQSKPHLLADKGFRLNGDSGPLRWVECDYWAYLAGLAEPRSA</sequence>
<accession>A0ABX8RL34</accession>
<dbReference type="EMBL" id="CP078145">
    <property type="protein sequence ID" value="QXN90314.1"/>
    <property type="molecule type" value="Genomic_DNA"/>
</dbReference>
<dbReference type="RefSeq" id="WP_218471186.1">
    <property type="nucleotide sequence ID" value="NZ_BAABJN010000006.1"/>
</dbReference>
<keyword evidence="2" id="KW-1185">Reference proteome</keyword>
<evidence type="ECO:0008006" key="3">
    <source>
        <dbReference type="Google" id="ProtNLM"/>
    </source>
</evidence>
<evidence type="ECO:0000313" key="2">
    <source>
        <dbReference type="Proteomes" id="UP000694257"/>
    </source>
</evidence>
<organism evidence="1 2">
    <name type="scientific">Nocardia iowensis</name>
    <dbReference type="NCBI Taxonomy" id="204891"/>
    <lineage>
        <taxon>Bacteria</taxon>
        <taxon>Bacillati</taxon>
        <taxon>Actinomycetota</taxon>
        <taxon>Actinomycetes</taxon>
        <taxon>Mycobacteriales</taxon>
        <taxon>Nocardiaceae</taxon>
        <taxon>Nocardia</taxon>
    </lineage>
</organism>
<proteinExistence type="predicted"/>
<dbReference type="Proteomes" id="UP000694257">
    <property type="component" value="Chromosome"/>
</dbReference>
<evidence type="ECO:0000313" key="1">
    <source>
        <dbReference type="EMBL" id="QXN90314.1"/>
    </source>
</evidence>
<gene>
    <name evidence="1" type="ORF">KV110_33630</name>
</gene>
<name>A0ABX8RL34_NOCIO</name>